<dbReference type="PROSITE" id="PS51257">
    <property type="entry name" value="PROKAR_LIPOPROTEIN"/>
    <property type="match status" value="1"/>
</dbReference>
<evidence type="ECO:0000256" key="1">
    <source>
        <dbReference type="SAM" id="MobiDB-lite"/>
    </source>
</evidence>
<reference evidence="4 5" key="2">
    <citation type="submission" date="2024-08" db="EMBL/GenBank/DDBJ databases">
        <title>Phylogenomic analyses of a clade within the roseobacter group suggest taxonomic reassignments of species of the genera Aestuariivita, Citreicella, Loktanella, Nautella, Pelagibaca, Ruegeria, Thalassobius, Thiobacimonas and Tropicibacter, and the proposal o.</title>
        <authorList>
            <person name="Jeon C.O."/>
        </authorList>
    </citation>
    <scope>NUCLEOTIDE SEQUENCE [LARGE SCALE GENOMIC DNA]</scope>
    <source>
        <strain evidence="4 5">SS1-5</strain>
    </source>
</reference>
<dbReference type="PANTHER" id="PTHR31157">
    <property type="entry name" value="SCP DOMAIN-CONTAINING PROTEIN"/>
    <property type="match status" value="1"/>
</dbReference>
<gene>
    <name evidence="4" type="ORF">AABB31_05450</name>
</gene>
<keyword evidence="2" id="KW-0732">Signal</keyword>
<dbReference type="CDD" id="cd05379">
    <property type="entry name" value="CAP_bacterial"/>
    <property type="match status" value="1"/>
</dbReference>
<dbReference type="EMBL" id="CP151767">
    <property type="protein sequence ID" value="WZU68362.1"/>
    <property type="molecule type" value="Genomic_DNA"/>
</dbReference>
<feature type="domain" description="SCP" evidence="3">
    <location>
        <begin position="65"/>
        <end position="176"/>
    </location>
</feature>
<organism evidence="4 5">
    <name type="scientific">Yoonia rhodophyticola</name>
    <dbReference type="NCBI Taxonomy" id="3137370"/>
    <lineage>
        <taxon>Bacteria</taxon>
        <taxon>Pseudomonadati</taxon>
        <taxon>Pseudomonadota</taxon>
        <taxon>Alphaproteobacteria</taxon>
        <taxon>Rhodobacterales</taxon>
        <taxon>Paracoccaceae</taxon>
        <taxon>Yoonia</taxon>
    </lineage>
</organism>
<protein>
    <submittedName>
        <fullName evidence="4">CAP domain-containing protein</fullName>
    </submittedName>
</protein>
<dbReference type="RefSeq" id="WP_342077651.1">
    <property type="nucleotide sequence ID" value="NZ_CP151767.2"/>
</dbReference>
<evidence type="ECO:0000313" key="5">
    <source>
        <dbReference type="Proteomes" id="UP001470809"/>
    </source>
</evidence>
<feature type="signal peptide" evidence="2">
    <location>
        <begin position="1"/>
        <end position="21"/>
    </location>
</feature>
<name>A0AAN0MEW0_9RHOB</name>
<dbReference type="SUPFAM" id="SSF55797">
    <property type="entry name" value="PR-1-like"/>
    <property type="match status" value="1"/>
</dbReference>
<evidence type="ECO:0000256" key="2">
    <source>
        <dbReference type="SAM" id="SignalP"/>
    </source>
</evidence>
<dbReference type="Pfam" id="PF00188">
    <property type="entry name" value="CAP"/>
    <property type="match status" value="1"/>
</dbReference>
<dbReference type="InterPro" id="IPR035940">
    <property type="entry name" value="CAP_sf"/>
</dbReference>
<keyword evidence="5" id="KW-1185">Reference proteome</keyword>
<dbReference type="Proteomes" id="UP001470809">
    <property type="component" value="Chromosome"/>
</dbReference>
<dbReference type="AlphaFoldDB" id="A0AAN0MEW0"/>
<reference evidence="5" key="1">
    <citation type="submission" date="2024-04" db="EMBL/GenBank/DDBJ databases">
        <title>Phylogenomic analyses of a clade within the roseobacter group suggest taxonomic reassignments of species of the genera Aestuariivita, Citreicella, Loktanella, Nautella, Pelagibaca, Ruegeria, Thalassobius, Thiobacimonas and Tropicibacter, and the proposal o.</title>
        <authorList>
            <person name="Jeon C.O."/>
        </authorList>
    </citation>
    <scope>NUCLEOTIDE SEQUENCE [LARGE SCALE GENOMIC DNA]</scope>
    <source>
        <strain evidence="5">SS1-5</strain>
    </source>
</reference>
<sequence>MKIIYAIVGLVALAACGGSGGGNTSVSTLTAPSVAASTSPTTASAPAARPSSSPSAPAPTTFAGMLNDVRLANGAAPVTFDARLGNAAQNHANDMLAQNYFSHTGLNGSSPGDRITAAGYRWRTYGENIAQGYQSEAAVLQGWVNSPGHQRNNVNPNFEDFGLARAGSGSSTRWVLVLAAEQ</sequence>
<evidence type="ECO:0000313" key="4">
    <source>
        <dbReference type="EMBL" id="WZU68362.1"/>
    </source>
</evidence>
<dbReference type="Gene3D" id="3.40.33.10">
    <property type="entry name" value="CAP"/>
    <property type="match status" value="1"/>
</dbReference>
<feature type="chain" id="PRO_5042962492" evidence="2">
    <location>
        <begin position="22"/>
        <end position="182"/>
    </location>
</feature>
<proteinExistence type="predicted"/>
<evidence type="ECO:0000259" key="3">
    <source>
        <dbReference type="Pfam" id="PF00188"/>
    </source>
</evidence>
<feature type="region of interest" description="Disordered" evidence="1">
    <location>
        <begin position="36"/>
        <end position="60"/>
    </location>
</feature>
<dbReference type="KEGG" id="yrh:AABB31_05450"/>
<accession>A0AAN0MEW0</accession>
<dbReference type="PANTHER" id="PTHR31157:SF1">
    <property type="entry name" value="SCP DOMAIN-CONTAINING PROTEIN"/>
    <property type="match status" value="1"/>
</dbReference>
<dbReference type="InterPro" id="IPR014044">
    <property type="entry name" value="CAP_dom"/>
</dbReference>